<dbReference type="Gene3D" id="1.20.120.330">
    <property type="entry name" value="Nucleotidyltransferases domain 2"/>
    <property type="match status" value="1"/>
</dbReference>
<gene>
    <name evidence="1" type="ORF">MNBD_GAMMA13-2124</name>
</gene>
<reference evidence="1" key="1">
    <citation type="submission" date="2018-06" db="EMBL/GenBank/DDBJ databases">
        <authorList>
            <person name="Zhirakovskaya E."/>
        </authorList>
    </citation>
    <scope>NUCLEOTIDE SEQUENCE</scope>
</reference>
<protein>
    <recommendedName>
        <fullName evidence="2">Nucleotidyltransferase substrate binding protein, HI0074 family</fullName>
    </recommendedName>
</protein>
<dbReference type="EMBL" id="UOFK01000166">
    <property type="protein sequence ID" value="VAW78795.1"/>
    <property type="molecule type" value="Genomic_DNA"/>
</dbReference>
<name>A0A3B0YD57_9ZZZZ</name>
<accession>A0A3B0YD57</accession>
<dbReference type="AlphaFoldDB" id="A0A3B0YD57"/>
<organism evidence="1">
    <name type="scientific">hydrothermal vent metagenome</name>
    <dbReference type="NCBI Taxonomy" id="652676"/>
    <lineage>
        <taxon>unclassified sequences</taxon>
        <taxon>metagenomes</taxon>
        <taxon>ecological metagenomes</taxon>
    </lineage>
</organism>
<dbReference type="SUPFAM" id="SSF81593">
    <property type="entry name" value="Nucleotidyltransferase substrate binding subunit/domain"/>
    <property type="match status" value="1"/>
</dbReference>
<sequence length="161" mass="18738">MTRELVEILRENLEIAARMHHHLERSHQQIADDVPLQPGQVSRLNDDQIDRLDLYLGRFSKLQDFITSKLFRSVTLASLEDTSQDVSLIDTLRRMEKYGIVQNLDDWLEIRLLRNSLTHEYLTDEAAVIENINAAFTSYELLTATLARIQQYYEKHIAPDG</sequence>
<proteinExistence type="predicted"/>
<evidence type="ECO:0000313" key="1">
    <source>
        <dbReference type="EMBL" id="VAW78795.1"/>
    </source>
</evidence>
<evidence type="ECO:0008006" key="2">
    <source>
        <dbReference type="Google" id="ProtNLM"/>
    </source>
</evidence>